<accession>A0A0B2NYM4</accession>
<protein>
    <recommendedName>
        <fullName evidence="1">Retrotransposon gag domain-containing protein</fullName>
    </recommendedName>
</protein>
<dbReference type="Pfam" id="PF03732">
    <property type="entry name" value="Retrotrans_gag"/>
    <property type="match status" value="1"/>
</dbReference>
<reference evidence="2" key="1">
    <citation type="submission" date="2014-07" db="EMBL/GenBank/DDBJ databases">
        <title>Identification of a novel salt tolerance gene in wild soybean by whole-genome sequencing.</title>
        <authorList>
            <person name="Lam H.-M."/>
            <person name="Qi X."/>
            <person name="Li M.-W."/>
            <person name="Liu X."/>
            <person name="Xie M."/>
            <person name="Ni M."/>
            <person name="Xu X."/>
        </authorList>
    </citation>
    <scope>NUCLEOTIDE SEQUENCE [LARGE SCALE GENOMIC DNA]</scope>
    <source>
        <tissue evidence="2">Root</tissue>
    </source>
</reference>
<evidence type="ECO:0000259" key="1">
    <source>
        <dbReference type="Pfam" id="PF03732"/>
    </source>
</evidence>
<gene>
    <name evidence="2" type="ORF">glysoja_046229</name>
</gene>
<feature type="domain" description="Retrotransposon gag" evidence="1">
    <location>
        <begin position="7"/>
        <end position="106"/>
    </location>
</feature>
<proteinExistence type="predicted"/>
<feature type="non-terminal residue" evidence="2">
    <location>
        <position position="106"/>
    </location>
</feature>
<organism evidence="2">
    <name type="scientific">Glycine soja</name>
    <name type="common">Wild soybean</name>
    <dbReference type="NCBI Taxonomy" id="3848"/>
    <lineage>
        <taxon>Eukaryota</taxon>
        <taxon>Viridiplantae</taxon>
        <taxon>Streptophyta</taxon>
        <taxon>Embryophyta</taxon>
        <taxon>Tracheophyta</taxon>
        <taxon>Spermatophyta</taxon>
        <taxon>Magnoliopsida</taxon>
        <taxon>eudicotyledons</taxon>
        <taxon>Gunneridae</taxon>
        <taxon>Pentapetalae</taxon>
        <taxon>rosids</taxon>
        <taxon>fabids</taxon>
        <taxon>Fabales</taxon>
        <taxon>Fabaceae</taxon>
        <taxon>Papilionoideae</taxon>
        <taxon>50 kb inversion clade</taxon>
        <taxon>NPAAA clade</taxon>
        <taxon>indigoferoid/millettioid clade</taxon>
        <taxon>Phaseoleae</taxon>
        <taxon>Glycine</taxon>
        <taxon>Glycine subgen. Soja</taxon>
    </lineage>
</organism>
<sequence length="106" mass="12534">EEHKVPYATFMLQGEAENWWKFVKPILAAPRGVIPWNGFKDKFLDNYLPRDLKKRKASLKQGNMSEGNMSVGEYTAKFNKLLQYWPQYQDTWNEEDLCAQFENGLR</sequence>
<dbReference type="Proteomes" id="UP000053555">
    <property type="component" value="Unassembled WGS sequence"/>
</dbReference>
<dbReference type="AlphaFoldDB" id="A0A0B2NYM4"/>
<feature type="non-terminal residue" evidence="2">
    <location>
        <position position="1"/>
    </location>
</feature>
<evidence type="ECO:0000313" key="2">
    <source>
        <dbReference type="EMBL" id="KHN02165.1"/>
    </source>
</evidence>
<dbReference type="InterPro" id="IPR005162">
    <property type="entry name" value="Retrotrans_gag_dom"/>
</dbReference>
<name>A0A0B2NYM4_GLYSO</name>
<dbReference type="EMBL" id="KN670280">
    <property type="protein sequence ID" value="KHN02165.1"/>
    <property type="molecule type" value="Genomic_DNA"/>
</dbReference>